<dbReference type="InterPro" id="IPR051333">
    <property type="entry name" value="CLIP_Serine_Protease"/>
</dbReference>
<feature type="domain" description="Peptidase S1" evidence="4">
    <location>
        <begin position="20"/>
        <end position="272"/>
    </location>
</feature>
<dbReference type="Pfam" id="PF00089">
    <property type="entry name" value="Trypsin"/>
    <property type="match status" value="1"/>
</dbReference>
<evidence type="ECO:0000313" key="7">
    <source>
        <dbReference type="Proteomes" id="UP000002320"/>
    </source>
</evidence>
<dbReference type="EnsemblMetazoa" id="CPIJ015448-RA">
    <property type="protein sequence ID" value="CPIJ015448-PA"/>
    <property type="gene ID" value="CPIJ015448"/>
</dbReference>
<comment type="similarity">
    <text evidence="2">Belongs to the peptidase S1 family. CLIP subfamily.</text>
</comment>
<reference evidence="5" key="1">
    <citation type="submission" date="2007-03" db="EMBL/GenBank/DDBJ databases">
        <title>Annotation of Culex pipiens quinquefasciatus.</title>
        <authorList>
            <consortium name="The Broad Institute Genome Sequencing Platform"/>
            <person name="Atkinson P.W."/>
            <person name="Hemingway J."/>
            <person name="Christensen B.M."/>
            <person name="Higgs S."/>
            <person name="Kodira C."/>
            <person name="Hannick L."/>
            <person name="Megy K."/>
            <person name="O'Leary S."/>
            <person name="Pearson M."/>
            <person name="Haas B.J."/>
            <person name="Mauceli E."/>
            <person name="Wortman J.R."/>
            <person name="Lee N.H."/>
            <person name="Guigo R."/>
            <person name="Stanke M."/>
            <person name="Alvarado L."/>
            <person name="Amedeo P."/>
            <person name="Antoine C.H."/>
            <person name="Arensburger P."/>
            <person name="Bidwell S.L."/>
            <person name="Crawford M."/>
            <person name="Camaro F."/>
            <person name="Devon K."/>
            <person name="Engels R."/>
            <person name="Hammond M."/>
            <person name="Howarth C."/>
            <person name="Koehrsen M."/>
            <person name="Lawson D."/>
            <person name="Montgomery P."/>
            <person name="Nene V."/>
            <person name="Nusbaum C."/>
            <person name="Puiu D."/>
            <person name="Romero-Severson J."/>
            <person name="Severson D.W."/>
            <person name="Shumway M."/>
            <person name="Sisk P."/>
            <person name="Stolte C."/>
            <person name="Zeng Q."/>
            <person name="Eisenstadt E."/>
            <person name="Fraser-Liggett C."/>
            <person name="Strausberg R."/>
            <person name="Galagan J."/>
            <person name="Birren B."/>
            <person name="Collins F.H."/>
        </authorList>
    </citation>
    <scope>NUCLEOTIDE SEQUENCE [LARGE SCALE GENOMIC DNA]</scope>
    <source>
        <strain evidence="5">JHB</strain>
    </source>
</reference>
<organism>
    <name type="scientific">Culex quinquefasciatus</name>
    <name type="common">Southern house mosquito</name>
    <name type="synonym">Culex pungens</name>
    <dbReference type="NCBI Taxonomy" id="7176"/>
    <lineage>
        <taxon>Eukaryota</taxon>
        <taxon>Metazoa</taxon>
        <taxon>Ecdysozoa</taxon>
        <taxon>Arthropoda</taxon>
        <taxon>Hexapoda</taxon>
        <taxon>Insecta</taxon>
        <taxon>Pterygota</taxon>
        <taxon>Neoptera</taxon>
        <taxon>Endopterygota</taxon>
        <taxon>Diptera</taxon>
        <taxon>Nematocera</taxon>
        <taxon>Culicoidea</taxon>
        <taxon>Culicidae</taxon>
        <taxon>Culicinae</taxon>
        <taxon>Culicini</taxon>
        <taxon>Culex</taxon>
        <taxon>Culex</taxon>
    </lineage>
</organism>
<evidence type="ECO:0000256" key="2">
    <source>
        <dbReference type="ARBA" id="ARBA00024195"/>
    </source>
</evidence>
<reference evidence="6" key="2">
    <citation type="submission" date="2021-02" db="UniProtKB">
        <authorList>
            <consortium name="EnsemblMetazoa"/>
        </authorList>
    </citation>
    <scope>IDENTIFICATION</scope>
    <source>
        <strain evidence="6">JHB</strain>
    </source>
</reference>
<dbReference type="SMART" id="SM00020">
    <property type="entry name" value="Tryp_SPc"/>
    <property type="match status" value="1"/>
</dbReference>
<accession>B0X8Z0</accession>
<dbReference type="FunFam" id="2.40.10.10:FF:000068">
    <property type="entry name" value="transmembrane protease serine 2"/>
    <property type="match status" value="1"/>
</dbReference>
<evidence type="ECO:0000256" key="1">
    <source>
        <dbReference type="ARBA" id="ARBA00023157"/>
    </source>
</evidence>
<keyword evidence="1" id="KW-1015">Disulfide bond</keyword>
<dbReference type="PROSITE" id="PS00134">
    <property type="entry name" value="TRYPSIN_HIS"/>
    <property type="match status" value="1"/>
</dbReference>
<dbReference type="eggNOG" id="KOG3627">
    <property type="taxonomic scope" value="Eukaryota"/>
</dbReference>
<dbReference type="HOGENOM" id="CLU_667748_0_0_1"/>
<dbReference type="GO" id="GO:0004252">
    <property type="term" value="F:serine-type endopeptidase activity"/>
    <property type="evidence" value="ECO:0007669"/>
    <property type="project" value="InterPro"/>
</dbReference>
<proteinExistence type="inferred from homology"/>
<sequence length="412" mass="45475">MVLMVALFLLSTDLVAESVLSCGTRSSDYPPAKWPFHVGLFAMDLPNQEHYFCGGTLVGDRTVLTAAHCVIGYRTTQSTSKPLLTVHVGEYELYNPTRNNGTKYQVAAVVIHPEYNVESLTNDVAVLQLVKRVEFSRVVQPACLWPANATSLDDIPGTVATAVGWGMDVNERFSNVLTERTHPVALKKECEKQFGASFLRSMGEDSIMCARTSVCAGSGGSGLYLERNGKMFLRGIVTFGPKTGNGHRCGVNTFTAFANIALYTTWIQQQQEDNSTLETDHNIDGQSAEVDWKISTVAAHGVRQKETSFHYCHRVVVFPGVGEDDDGGRKTAEITSYHKNSSSSERKQQQHEGCMLWQGCAEEKKQLFIKWNFHRCPSCPLQAINESQGSCSVSLPVKKLRKSCSLFTAAKR</sequence>
<feature type="chain" id="PRO_5014567239" description="Peptidase S1 domain-containing protein" evidence="3">
    <location>
        <begin position="17"/>
        <end position="412"/>
    </location>
</feature>
<dbReference type="VEuPathDB" id="VectorBase:CQUJHB009366"/>
<dbReference type="GO" id="GO:0006508">
    <property type="term" value="P:proteolysis"/>
    <property type="evidence" value="ECO:0007669"/>
    <property type="project" value="InterPro"/>
</dbReference>
<feature type="signal peptide" evidence="3">
    <location>
        <begin position="1"/>
        <end position="16"/>
    </location>
</feature>
<evidence type="ECO:0000313" key="6">
    <source>
        <dbReference type="EnsemblMetazoa" id="CPIJ015448-PA"/>
    </source>
</evidence>
<dbReference type="EMBL" id="DS232511">
    <property type="protein sequence ID" value="EDS42746.1"/>
    <property type="molecule type" value="Genomic_DNA"/>
</dbReference>
<evidence type="ECO:0000313" key="5">
    <source>
        <dbReference type="EMBL" id="EDS42746.1"/>
    </source>
</evidence>
<dbReference type="PRINTS" id="PR00722">
    <property type="entry name" value="CHYMOTRYPSIN"/>
</dbReference>
<dbReference type="InterPro" id="IPR001314">
    <property type="entry name" value="Peptidase_S1A"/>
</dbReference>
<dbReference type="VEuPathDB" id="VectorBase:CPIJ015448"/>
<dbReference type="CDD" id="cd00190">
    <property type="entry name" value="Tryp_SPc"/>
    <property type="match status" value="1"/>
</dbReference>
<protein>
    <recommendedName>
        <fullName evidence="4">Peptidase S1 domain-containing protein</fullName>
    </recommendedName>
</protein>
<dbReference type="InterPro" id="IPR009003">
    <property type="entry name" value="Peptidase_S1_PA"/>
</dbReference>
<dbReference type="STRING" id="7176.B0X8Z0"/>
<evidence type="ECO:0000256" key="3">
    <source>
        <dbReference type="SAM" id="SignalP"/>
    </source>
</evidence>
<dbReference type="InterPro" id="IPR001254">
    <property type="entry name" value="Trypsin_dom"/>
</dbReference>
<dbReference type="SUPFAM" id="SSF50494">
    <property type="entry name" value="Trypsin-like serine proteases"/>
    <property type="match status" value="1"/>
</dbReference>
<evidence type="ECO:0000259" key="4">
    <source>
        <dbReference type="PROSITE" id="PS50240"/>
    </source>
</evidence>
<dbReference type="PANTHER" id="PTHR24260:SF136">
    <property type="entry name" value="GH08193P-RELATED"/>
    <property type="match status" value="1"/>
</dbReference>
<dbReference type="InterPro" id="IPR043504">
    <property type="entry name" value="Peptidase_S1_PA_chymotrypsin"/>
</dbReference>
<dbReference type="PANTHER" id="PTHR24260">
    <property type="match status" value="1"/>
</dbReference>
<dbReference type="AlphaFoldDB" id="B0X8Z0"/>
<dbReference type="OrthoDB" id="6147874at2759"/>
<name>B0X8Z0_CULQU</name>
<dbReference type="InParanoid" id="B0X8Z0"/>
<keyword evidence="7" id="KW-1185">Reference proteome</keyword>
<gene>
    <name evidence="6" type="primary">6049332</name>
    <name evidence="5" type="ORF">CpipJ_CPIJ015448</name>
</gene>
<dbReference type="PROSITE" id="PS50240">
    <property type="entry name" value="TRYPSIN_DOM"/>
    <property type="match status" value="1"/>
</dbReference>
<dbReference type="Proteomes" id="UP000002320">
    <property type="component" value="Unassembled WGS sequence"/>
</dbReference>
<keyword evidence="3" id="KW-0732">Signal</keyword>
<dbReference type="Gene3D" id="2.40.10.10">
    <property type="entry name" value="Trypsin-like serine proteases"/>
    <property type="match status" value="1"/>
</dbReference>
<dbReference type="KEGG" id="cqu:CpipJ_CPIJ015448"/>
<dbReference type="InterPro" id="IPR018114">
    <property type="entry name" value="TRYPSIN_HIS"/>
</dbReference>